<accession>A0AAV5RT17</accession>
<keyword evidence="5" id="KW-1185">Reference proteome</keyword>
<evidence type="ECO:0000313" key="5">
    <source>
        <dbReference type="Proteomes" id="UP001377567"/>
    </source>
</evidence>
<name>A0AAV5RT17_MAUHU</name>
<dbReference type="EMBL" id="BTGD01000001">
    <property type="protein sequence ID" value="GMM53801.1"/>
    <property type="molecule type" value="Genomic_DNA"/>
</dbReference>
<organism evidence="4 5">
    <name type="scientific">Maudiozyma humilis</name>
    <name type="common">Sour dough yeast</name>
    <name type="synonym">Kazachstania humilis</name>
    <dbReference type="NCBI Taxonomy" id="51915"/>
    <lineage>
        <taxon>Eukaryota</taxon>
        <taxon>Fungi</taxon>
        <taxon>Dikarya</taxon>
        <taxon>Ascomycota</taxon>
        <taxon>Saccharomycotina</taxon>
        <taxon>Saccharomycetes</taxon>
        <taxon>Saccharomycetales</taxon>
        <taxon>Saccharomycetaceae</taxon>
        <taxon>Maudiozyma</taxon>
    </lineage>
</organism>
<evidence type="ECO:0000313" key="4">
    <source>
        <dbReference type="EMBL" id="GMM53801.1"/>
    </source>
</evidence>
<dbReference type="PROSITE" id="PS00028">
    <property type="entry name" value="ZINC_FINGER_C2H2_1"/>
    <property type="match status" value="1"/>
</dbReference>
<dbReference type="Proteomes" id="UP001377567">
    <property type="component" value="Unassembled WGS sequence"/>
</dbReference>
<dbReference type="InterPro" id="IPR036236">
    <property type="entry name" value="Znf_C2H2_sf"/>
</dbReference>
<feature type="region of interest" description="Disordered" evidence="2">
    <location>
        <begin position="107"/>
        <end position="141"/>
    </location>
</feature>
<dbReference type="Gene3D" id="3.30.160.60">
    <property type="entry name" value="Classic Zinc Finger"/>
    <property type="match status" value="1"/>
</dbReference>
<feature type="compositionally biased region" description="Low complexity" evidence="2">
    <location>
        <begin position="205"/>
        <end position="215"/>
    </location>
</feature>
<keyword evidence="1" id="KW-0863">Zinc-finger</keyword>
<dbReference type="AlphaFoldDB" id="A0AAV5RT17"/>
<feature type="region of interest" description="Disordered" evidence="2">
    <location>
        <begin position="157"/>
        <end position="219"/>
    </location>
</feature>
<gene>
    <name evidence="4" type="ORF">DAKH74_004170</name>
</gene>
<feature type="compositionally biased region" description="Polar residues" evidence="2">
    <location>
        <begin position="170"/>
        <end position="196"/>
    </location>
</feature>
<dbReference type="SMART" id="SM00355">
    <property type="entry name" value="ZnF_C2H2"/>
    <property type="match status" value="2"/>
</dbReference>
<dbReference type="InterPro" id="IPR036280">
    <property type="entry name" value="Multihaem_cyt_sf"/>
</dbReference>
<protein>
    <recommendedName>
        <fullName evidence="3">C2H2-type domain-containing protein</fullName>
    </recommendedName>
</protein>
<feature type="compositionally biased region" description="Low complexity" evidence="2">
    <location>
        <begin position="114"/>
        <end position="133"/>
    </location>
</feature>
<evidence type="ECO:0000256" key="1">
    <source>
        <dbReference type="PROSITE-ProRule" id="PRU00042"/>
    </source>
</evidence>
<dbReference type="SUPFAM" id="SSF57667">
    <property type="entry name" value="beta-beta-alpha zinc fingers"/>
    <property type="match status" value="1"/>
</dbReference>
<evidence type="ECO:0000256" key="2">
    <source>
        <dbReference type="SAM" id="MobiDB-lite"/>
    </source>
</evidence>
<feature type="domain" description="C2H2-type" evidence="3">
    <location>
        <begin position="248"/>
        <end position="275"/>
    </location>
</feature>
<proteinExistence type="predicted"/>
<evidence type="ECO:0000259" key="3">
    <source>
        <dbReference type="PROSITE" id="PS50157"/>
    </source>
</evidence>
<reference evidence="4 5" key="1">
    <citation type="journal article" date="2023" name="Elife">
        <title>Identification of key yeast species and microbe-microbe interactions impacting larval growth of Drosophila in the wild.</title>
        <authorList>
            <person name="Mure A."/>
            <person name="Sugiura Y."/>
            <person name="Maeda R."/>
            <person name="Honda K."/>
            <person name="Sakurai N."/>
            <person name="Takahashi Y."/>
            <person name="Watada M."/>
            <person name="Katoh T."/>
            <person name="Gotoh A."/>
            <person name="Gotoh Y."/>
            <person name="Taniguchi I."/>
            <person name="Nakamura K."/>
            <person name="Hayashi T."/>
            <person name="Katayama T."/>
            <person name="Uemura T."/>
            <person name="Hattori Y."/>
        </authorList>
    </citation>
    <scope>NUCLEOTIDE SEQUENCE [LARGE SCALE GENOMIC DNA]</scope>
    <source>
        <strain evidence="4 5">KH-74</strain>
    </source>
</reference>
<dbReference type="PROSITE" id="PS50157">
    <property type="entry name" value="ZINC_FINGER_C2H2_2"/>
    <property type="match status" value="1"/>
</dbReference>
<keyword evidence="1" id="KW-0862">Zinc</keyword>
<comment type="caution">
    <text evidence="4">The sequence shown here is derived from an EMBL/GenBank/DDBJ whole genome shotgun (WGS) entry which is preliminary data.</text>
</comment>
<dbReference type="InterPro" id="IPR013087">
    <property type="entry name" value="Znf_C2H2_type"/>
</dbReference>
<dbReference type="SUPFAM" id="SSF48695">
    <property type="entry name" value="Multiheme cytochromes"/>
    <property type="match status" value="1"/>
</dbReference>
<keyword evidence="1" id="KW-0479">Metal-binding</keyword>
<dbReference type="GO" id="GO:0008270">
    <property type="term" value="F:zinc ion binding"/>
    <property type="evidence" value="ECO:0007669"/>
    <property type="project" value="UniProtKB-KW"/>
</dbReference>
<sequence>MSDRTIKISSMLMQDHGSQGAGAAAAAVPLPVPMPVRSQSHISLPPISSFDNLINAAANAPAVPLPSMLSGPNGSTVSAAGVRPASGAITPISGAMPGPGVLHMQPQVQAQTQSRNDSISSSPSVSSFVPSRNDSNVSSLLEHGNYNTNSIPSLSTMLHGGNGLGGRSASRVTSPELSAAETSSDSLVSLMPQQGQLLHGTKQRSSSMSSTGSKSKVSKRKECPMCHKYFANLNTHKSTHLTPENRPHKCPTCHRGFSRSNDLIRHKKRHWKDKFASTDKIVSQPTDNESFIKRQISLKNEQLMSLYQIEGAYKCPYNSALIKLDGEMHPNEPVYGALPPDTYNCHPTGVFSRCDTFKNHLKALHFEYPPKTKKEDRHVVPGRCKHCHMEFRNVDAWLNDHVGKTCGYKYRQCE</sequence>